<organism evidence="1 2">
    <name type="scientific">Pistacia integerrima</name>
    <dbReference type="NCBI Taxonomy" id="434235"/>
    <lineage>
        <taxon>Eukaryota</taxon>
        <taxon>Viridiplantae</taxon>
        <taxon>Streptophyta</taxon>
        <taxon>Embryophyta</taxon>
        <taxon>Tracheophyta</taxon>
        <taxon>Spermatophyta</taxon>
        <taxon>Magnoliopsida</taxon>
        <taxon>eudicotyledons</taxon>
        <taxon>Gunneridae</taxon>
        <taxon>Pentapetalae</taxon>
        <taxon>rosids</taxon>
        <taxon>malvids</taxon>
        <taxon>Sapindales</taxon>
        <taxon>Anacardiaceae</taxon>
        <taxon>Pistacia</taxon>
    </lineage>
</organism>
<gene>
    <name evidence="1" type="ORF">Pint_26797</name>
</gene>
<protein>
    <submittedName>
        <fullName evidence="1">Uncharacterized protein</fullName>
    </submittedName>
</protein>
<keyword evidence="2" id="KW-1185">Reference proteome</keyword>
<evidence type="ECO:0000313" key="1">
    <source>
        <dbReference type="EMBL" id="KAJ0039615.1"/>
    </source>
</evidence>
<name>A0ACC0YNH6_9ROSI</name>
<sequence>MDTPAPSPPSPSSPQHHPSTAPVSAETPPNPLPSDPNPTACNSASSSKPLNRGKNKKKRLNKDVPSSSSCSSSSTSKGKGLAFRRRNVKFRAGQVRRPSEGTEIEAIALPLGMSFAAVVAQLKGKRMRNTFNLKVMVNSTHYKSALNFQASTAWDEKALAFLLESCCGAKLKVLERKDAAGDRMSIDHLSRICTSAVRESLTNVFGDNFNYFARNFEKSFGSTLRTLRLINESSTKKEGYHLKNHRVSNLDLPSNEAGCSSNSELHDCNLETDLPTIVTEDILTTPEVEPEQTTASFIYKELVLHDQSNQLACASSSSLDSAINKNMLSTMEKSVIEQVRSNDLKALELGLVMKRLKLKQAQLALNHDSNHLERSKLAVGISKASFKAEKFKNQLEDTRHGELLKKCIDCLVAGIVLMSASLSYAAYVFSYKKISEATAACAPLQKESKSWWMPNTVSSLNSGLHTIKCQVQVMSRMIFGFLMILAIAYLLLQRSATSRQTMPITFILLLLGAACGFAGKLCVDTLGGSGYYWLICWEILCSLHFFANVCTSPLFIILHGPVDISQGMKGKTVVPYWARRSVFYATLLLFLPLICGLMPFATLNEWKDHFSVLILDSQSSSIDD</sequence>
<evidence type="ECO:0000313" key="2">
    <source>
        <dbReference type="Proteomes" id="UP001163603"/>
    </source>
</evidence>
<reference evidence="2" key="1">
    <citation type="journal article" date="2023" name="G3 (Bethesda)">
        <title>Genome assembly and association tests identify interacting loci associated with vigor, precocity, and sex in interspecific pistachio rootstocks.</title>
        <authorList>
            <person name="Palmer W."/>
            <person name="Jacygrad E."/>
            <person name="Sagayaradj S."/>
            <person name="Cavanaugh K."/>
            <person name="Han R."/>
            <person name="Bertier L."/>
            <person name="Beede B."/>
            <person name="Kafkas S."/>
            <person name="Golino D."/>
            <person name="Preece J."/>
            <person name="Michelmore R."/>
        </authorList>
    </citation>
    <scope>NUCLEOTIDE SEQUENCE [LARGE SCALE GENOMIC DNA]</scope>
</reference>
<proteinExistence type="predicted"/>
<comment type="caution">
    <text evidence="1">The sequence shown here is derived from an EMBL/GenBank/DDBJ whole genome shotgun (WGS) entry which is preliminary data.</text>
</comment>
<accession>A0ACC0YNH6</accession>
<dbReference type="EMBL" id="CM047740">
    <property type="protein sequence ID" value="KAJ0039615.1"/>
    <property type="molecule type" value="Genomic_DNA"/>
</dbReference>
<dbReference type="Proteomes" id="UP001163603">
    <property type="component" value="Chromosome 5"/>
</dbReference>